<dbReference type="EMBL" id="MG696114">
    <property type="protein sequence ID" value="AUM58620.1"/>
    <property type="molecule type" value="Genomic_DNA"/>
</dbReference>
<reference evidence="1 2" key="1">
    <citation type="submission" date="2017-12" db="EMBL/GenBank/DDBJ databases">
        <title>Complete genome sequence and characterization of bacteriophage phiP4-3 infecting Proteus pennea.</title>
        <authorList>
            <person name="He Y."/>
            <person name="Yang H."/>
        </authorList>
    </citation>
    <scope>NUCLEOTIDE SEQUENCE [LARGE SCALE GENOMIC DNA]</scope>
</reference>
<accession>A0A2I6PFV9</accession>
<protein>
    <submittedName>
        <fullName evidence="1">Uncharacterized protein</fullName>
    </submittedName>
</protein>
<evidence type="ECO:0000313" key="2">
    <source>
        <dbReference type="Proteomes" id="UP000240538"/>
    </source>
</evidence>
<dbReference type="Proteomes" id="UP000240538">
    <property type="component" value="Segment"/>
</dbReference>
<evidence type="ECO:0000313" key="1">
    <source>
        <dbReference type="EMBL" id="AUM58620.1"/>
    </source>
</evidence>
<keyword evidence="2" id="KW-1185">Reference proteome</keyword>
<proteinExistence type="predicted"/>
<sequence length="130" mass="15265">MFKTFRFKSMSAFLDFTSNKNHQASKDFKKYVIDNDLIEKPFLRDYDQVISCEKFYWGGGYIFDSKEYPTYVLSDFDLDKYCVSLDNSSHLEIQPKDDVTEVSSKSIKLNLEVKTKEQAESLCKLLEAFF</sequence>
<organism evidence="1 2">
    <name type="scientific">Proteus phage phiP4-3</name>
    <dbReference type="NCBI Taxonomy" id="2065203"/>
    <lineage>
        <taxon>Viruses</taxon>
        <taxon>Duplodnaviria</taxon>
        <taxon>Heunggongvirae</taxon>
        <taxon>Uroviricota</taxon>
        <taxon>Caudoviricetes</taxon>
        <taxon>Pantevenvirales</taxon>
        <taxon>Straboviridae</taxon>
        <taxon>Bragavirus</taxon>
        <taxon>Bragavirus p43</taxon>
    </lineage>
</organism>
<gene>
    <name evidence="1" type="ORF">phiP43_262</name>
</gene>
<name>A0A2I6PFV9_9CAUD</name>